<evidence type="ECO:0000259" key="2">
    <source>
        <dbReference type="Pfam" id="PF24944"/>
    </source>
</evidence>
<evidence type="ECO:0000256" key="1">
    <source>
        <dbReference type="SAM" id="MobiDB-lite"/>
    </source>
</evidence>
<dbReference type="Pfam" id="PF24944">
    <property type="entry name" value="DUF7758"/>
    <property type="match status" value="1"/>
</dbReference>
<evidence type="ECO:0000313" key="3">
    <source>
        <dbReference type="EMBL" id="VDP17063.1"/>
    </source>
</evidence>
<reference evidence="3 4" key="1">
    <citation type="submission" date="2018-11" db="EMBL/GenBank/DDBJ databases">
        <authorList>
            <consortium name="Pathogen Informatics"/>
        </authorList>
    </citation>
    <scope>NUCLEOTIDE SEQUENCE [LARGE SCALE GENOMIC DNA]</scope>
</reference>
<protein>
    <submittedName>
        <fullName evidence="5">Bestrophin homolog</fullName>
    </submittedName>
</protein>
<dbReference type="OrthoDB" id="5840149at2759"/>
<evidence type="ECO:0000313" key="4">
    <source>
        <dbReference type="Proteomes" id="UP000050761"/>
    </source>
</evidence>
<dbReference type="PANTHER" id="PTHR38624:SF1">
    <property type="entry name" value="KIF-BINDING PROTEIN"/>
    <property type="match status" value="1"/>
</dbReference>
<feature type="region of interest" description="Disordered" evidence="1">
    <location>
        <begin position="134"/>
        <end position="170"/>
    </location>
</feature>
<name>A0A183GCG3_HELPZ</name>
<evidence type="ECO:0000313" key="5">
    <source>
        <dbReference type="WBParaSite" id="HPBE_0001985901-mRNA-1"/>
    </source>
</evidence>
<dbReference type="AlphaFoldDB" id="A0A183GCG3"/>
<proteinExistence type="predicted"/>
<gene>
    <name evidence="3" type="ORF">HPBE_LOCUS19858</name>
</gene>
<dbReference type="Proteomes" id="UP000050761">
    <property type="component" value="Unassembled WGS sequence"/>
</dbReference>
<accession>A0A183GCG3</accession>
<sequence>MTFVTRLYEAAIYACYYRLAPIIADSEEKRRIWTDVKREYAQIFLMGRRIWRRASHPSRLRVVYDMAMLCVRFGDMEDDSTSEMFRESLHDADNFDYRLLDEVQFAKSVDKINLLENHIIDQFYVRRRSSGSFRSSFRSKKPVERTPSKRSTNADEADLAPGTAESQQIPEVPSELCAEKEALHSLTLSVDNLFLKSVPSEEPADAPKKCSTIPWIRVDAPMSKTEPVSSHRLVHFSDEEPSDDEV</sequence>
<feature type="domain" description="DUF7758" evidence="2">
    <location>
        <begin position="7"/>
        <end position="74"/>
    </location>
</feature>
<accession>A0A3P8F566</accession>
<keyword evidence="4" id="KW-1185">Reference proteome</keyword>
<organism evidence="4 5">
    <name type="scientific">Heligmosomoides polygyrus</name>
    <name type="common">Parasitic roundworm</name>
    <dbReference type="NCBI Taxonomy" id="6339"/>
    <lineage>
        <taxon>Eukaryota</taxon>
        <taxon>Metazoa</taxon>
        <taxon>Ecdysozoa</taxon>
        <taxon>Nematoda</taxon>
        <taxon>Chromadorea</taxon>
        <taxon>Rhabditida</taxon>
        <taxon>Rhabditina</taxon>
        <taxon>Rhabditomorpha</taxon>
        <taxon>Strongyloidea</taxon>
        <taxon>Heligmosomidae</taxon>
        <taxon>Heligmosomoides</taxon>
    </lineage>
</organism>
<feature type="region of interest" description="Disordered" evidence="1">
    <location>
        <begin position="226"/>
        <end position="246"/>
    </location>
</feature>
<dbReference type="EMBL" id="UZAH01031670">
    <property type="protein sequence ID" value="VDP17063.1"/>
    <property type="molecule type" value="Genomic_DNA"/>
</dbReference>
<dbReference type="PANTHER" id="PTHR38624">
    <property type="entry name" value="PROTEIN CBG08397-RELATED"/>
    <property type="match status" value="1"/>
</dbReference>
<reference evidence="5" key="2">
    <citation type="submission" date="2019-09" db="UniProtKB">
        <authorList>
            <consortium name="WormBaseParasite"/>
        </authorList>
    </citation>
    <scope>IDENTIFICATION</scope>
</reference>
<dbReference type="InterPro" id="IPR056660">
    <property type="entry name" value="DUF7758"/>
</dbReference>
<dbReference type="WBParaSite" id="HPBE_0001985901-mRNA-1">
    <property type="protein sequence ID" value="HPBE_0001985901-mRNA-1"/>
    <property type="gene ID" value="HPBE_0001985901"/>
</dbReference>